<proteinExistence type="predicted"/>
<gene>
    <name evidence="3" type="ORF">EC844_102138</name>
</gene>
<dbReference type="PANTHER" id="PTHR43433">
    <property type="entry name" value="HYDROLASE, ALPHA/BETA FOLD FAMILY PROTEIN"/>
    <property type="match status" value="1"/>
</dbReference>
<accession>A0A4R1Y2S6</accession>
<protein>
    <recommendedName>
        <fullName evidence="1">3-oxoadipate enol-lactonase</fullName>
        <ecNumber evidence="1">3.1.1.24</ecNumber>
    </recommendedName>
</protein>
<reference evidence="3 4" key="1">
    <citation type="submission" date="2019-03" db="EMBL/GenBank/DDBJ databases">
        <title>Genomic analyses of the natural microbiome of Caenorhabditis elegans.</title>
        <authorList>
            <person name="Samuel B."/>
        </authorList>
    </citation>
    <scope>NUCLEOTIDE SEQUENCE [LARGE SCALE GENOMIC DNA]</scope>
    <source>
        <strain evidence="3 4">JUb89</strain>
    </source>
</reference>
<dbReference type="NCBIfam" id="TIGR02427">
    <property type="entry name" value="protocat_pcaD"/>
    <property type="match status" value="1"/>
</dbReference>
<dbReference type="Gene3D" id="3.40.50.1820">
    <property type="entry name" value="alpha/beta hydrolase"/>
    <property type="match status" value="1"/>
</dbReference>
<name>A0A4R1Y2S6_ACICA</name>
<evidence type="ECO:0000313" key="3">
    <source>
        <dbReference type="EMBL" id="TCM69871.1"/>
    </source>
</evidence>
<dbReference type="GO" id="GO:0042952">
    <property type="term" value="P:beta-ketoadipate pathway"/>
    <property type="evidence" value="ECO:0007669"/>
    <property type="project" value="UniProtKB-UniRule"/>
</dbReference>
<dbReference type="OrthoDB" id="9793083at2"/>
<dbReference type="SUPFAM" id="SSF53474">
    <property type="entry name" value="alpha/beta-Hydrolases"/>
    <property type="match status" value="1"/>
</dbReference>
<dbReference type="EC" id="3.1.1.24" evidence="1"/>
<comment type="caution">
    <text evidence="3">The sequence shown here is derived from an EMBL/GenBank/DDBJ whole genome shotgun (WGS) entry which is preliminary data.</text>
</comment>
<dbReference type="InterPro" id="IPR000073">
    <property type="entry name" value="AB_hydrolase_1"/>
</dbReference>
<dbReference type="EMBL" id="SLVJ01000002">
    <property type="protein sequence ID" value="TCM69871.1"/>
    <property type="molecule type" value="Genomic_DNA"/>
</dbReference>
<feature type="domain" description="AB hydrolase-1" evidence="2">
    <location>
        <begin position="24"/>
        <end position="241"/>
    </location>
</feature>
<dbReference type="InterPro" id="IPR029058">
    <property type="entry name" value="AB_hydrolase_fold"/>
</dbReference>
<sequence>MKKLIRNRHGKNLSVQIDGQADAPVILFSNSLGTDLGMWDAQLQSLQQHYQIVRYDTRGHGRSDVINHSTLQGLGEDVIDIMNKLDIDQAHFCGISMGGITGLWLGLHASERFKSITVANTAAKIGQPEAWLSRAEQVRESGLADLVRTTHSRWFSENFDHHNHALAQQTIQSLAKTRVEGYAQSCMALAEADLRADLAQIKLPMLVICGSEDPVTTIADGEFINLHVAQSELIQLPASHLSNIECADLFSQTLKHFIQQQA</sequence>
<dbReference type="Proteomes" id="UP000294963">
    <property type="component" value="Unassembled WGS sequence"/>
</dbReference>
<organism evidence="3 4">
    <name type="scientific">Acinetobacter calcoaceticus</name>
    <dbReference type="NCBI Taxonomy" id="471"/>
    <lineage>
        <taxon>Bacteria</taxon>
        <taxon>Pseudomonadati</taxon>
        <taxon>Pseudomonadota</taxon>
        <taxon>Gammaproteobacteria</taxon>
        <taxon>Moraxellales</taxon>
        <taxon>Moraxellaceae</taxon>
        <taxon>Acinetobacter</taxon>
        <taxon>Acinetobacter calcoaceticus/baumannii complex</taxon>
    </lineage>
</organism>
<dbReference type="PANTHER" id="PTHR43433:SF5">
    <property type="entry name" value="AB HYDROLASE-1 DOMAIN-CONTAINING PROTEIN"/>
    <property type="match status" value="1"/>
</dbReference>
<dbReference type="InterPro" id="IPR026968">
    <property type="entry name" value="PcaD/CatD"/>
</dbReference>
<dbReference type="AlphaFoldDB" id="A0A4R1Y2S6"/>
<dbReference type="PRINTS" id="PR00111">
    <property type="entry name" value="ABHYDROLASE"/>
</dbReference>
<evidence type="ECO:0000259" key="2">
    <source>
        <dbReference type="Pfam" id="PF00561"/>
    </source>
</evidence>
<dbReference type="Pfam" id="PF00561">
    <property type="entry name" value="Abhydrolase_1"/>
    <property type="match status" value="1"/>
</dbReference>
<evidence type="ECO:0000256" key="1">
    <source>
        <dbReference type="NCBIfam" id="TIGR02427"/>
    </source>
</evidence>
<keyword evidence="4" id="KW-1185">Reference proteome</keyword>
<evidence type="ECO:0000313" key="4">
    <source>
        <dbReference type="Proteomes" id="UP000294963"/>
    </source>
</evidence>
<dbReference type="InterPro" id="IPR050471">
    <property type="entry name" value="AB_hydrolase"/>
</dbReference>
<dbReference type="GO" id="GO:0047570">
    <property type="term" value="F:3-oxoadipate enol-lactonase activity"/>
    <property type="evidence" value="ECO:0007669"/>
    <property type="project" value="UniProtKB-UniRule"/>
</dbReference>